<feature type="region of interest" description="Disordered" evidence="1">
    <location>
        <begin position="433"/>
        <end position="452"/>
    </location>
</feature>
<evidence type="ECO:0000313" key="2">
    <source>
        <dbReference type="EMBL" id="VYU44923.1"/>
    </source>
</evidence>
<proteinExistence type="predicted"/>
<dbReference type="AlphaFoldDB" id="A0A6N3EYU5"/>
<protein>
    <submittedName>
        <fullName evidence="2">Uncharacterized protein</fullName>
    </submittedName>
</protein>
<dbReference type="Gene3D" id="3.30.420.40">
    <property type="match status" value="1"/>
</dbReference>
<sequence length="452" mass="49487">MKFNSLQSKNTRKMEKGEELLGKVYCPRVVAGKRAILAGVDGGSTQTRVVLIDNTDDLDELENLRVIPSIYSTIEGSEEVVAKSDVLYDVLDSNITNTIASPNNIFDKVRVVRGTKLVDANKGSIKLNSSIQKIDSPVFYVNIIDALAVALVTKYSDNLCEEYDVYAGVSLPPDNLVSSKNKQKFLNRLQGTFIWENKDLGVKLTINIKGITVQTEPEANIKAYFAGEQEIPELVFCLEGGGATLGTEILRNGLSVTSAARTFEYGGTHLQKLLGQEYVEAEGGRMPAQSQLKEALETGVIKVGRETKDVVSHIMTAKSSLANRIVADINDKVFDGQDNITIDQLHYFFFTGQLFEGGEFKKPENPVPGTEYISSYSLMQPIVEKLQSLAPSTAFKRISDNLIPKGNFLNALNDFGGYVFTDGVADEVEESPALDEVASTVEEEVVAQDSQV</sequence>
<evidence type="ECO:0000256" key="1">
    <source>
        <dbReference type="SAM" id="MobiDB-lite"/>
    </source>
</evidence>
<reference evidence="2" key="1">
    <citation type="submission" date="2019-11" db="EMBL/GenBank/DDBJ databases">
        <authorList>
            <person name="Feng L."/>
        </authorList>
    </citation>
    <scope>NUCLEOTIDE SEQUENCE</scope>
    <source>
        <strain evidence="2">CParaputrificumLFYP93</strain>
    </source>
</reference>
<name>A0A6N3EYU5_9CLOT</name>
<dbReference type="EMBL" id="CACRTV010000057">
    <property type="protein sequence ID" value="VYU44923.1"/>
    <property type="molecule type" value="Genomic_DNA"/>
</dbReference>
<dbReference type="RefSeq" id="WP_156561681.1">
    <property type="nucleotide sequence ID" value="NZ_CACRTV010000057.1"/>
</dbReference>
<accession>A0A6N3EYU5</accession>
<gene>
    <name evidence="2" type="ORF">CPLFYP93_02311</name>
</gene>
<organism evidence="2">
    <name type="scientific">Clostridium paraputrificum</name>
    <dbReference type="NCBI Taxonomy" id="29363"/>
    <lineage>
        <taxon>Bacteria</taxon>
        <taxon>Bacillati</taxon>
        <taxon>Bacillota</taxon>
        <taxon>Clostridia</taxon>
        <taxon>Eubacteriales</taxon>
        <taxon>Clostridiaceae</taxon>
        <taxon>Clostridium</taxon>
    </lineage>
</organism>